<sequence length="384" mass="46110">MLFVPSLENIAAVSVAVILYNDYEIQHSLKETLYRFSPDEQWKNVMRGKMPNPIVSIPAQQKIMSFLKPIHYEAEKWKWHHRKLIGQDIDWRITSKLLWKTDGTIARFETANFFIRSDILDIRNRFKLACSYWKKESVIAIWKKMPESLCRDFSETYSRDEGFEEIDWNVKIWIRWYTEEYTKNSRKEICLSSYDWNAISLQGELPLKSTPEERLEIIRRILEWECDFHTARFCVLFLKVDQRLEVLKTYPYQVLKSYLLSPCQSLFIEKANYVRNDLSEAHIICLLHIIYCQRVVPDWEDSDYVKLLQEFWSIIPNRHKESVKREDIYRAIELIVANGRSVLSTENQFLFHSQQNVELNVTKCCEYINRRIELIQLFNISEEF</sequence>
<proteinExistence type="predicted"/>
<dbReference type="Proteomes" id="UP000887013">
    <property type="component" value="Unassembled WGS sequence"/>
</dbReference>
<name>A0A8X6IQB5_NEPPI</name>
<reference evidence="1" key="1">
    <citation type="submission" date="2020-08" db="EMBL/GenBank/DDBJ databases">
        <title>Multicomponent nature underlies the extraordinary mechanical properties of spider dragline silk.</title>
        <authorList>
            <person name="Kono N."/>
            <person name="Nakamura H."/>
            <person name="Mori M."/>
            <person name="Yoshida Y."/>
            <person name="Ohtoshi R."/>
            <person name="Malay A.D."/>
            <person name="Moran D.A.P."/>
            <person name="Tomita M."/>
            <person name="Numata K."/>
            <person name="Arakawa K."/>
        </authorList>
    </citation>
    <scope>NUCLEOTIDE SEQUENCE</scope>
</reference>
<protein>
    <submittedName>
        <fullName evidence="1">Uncharacterized protein</fullName>
    </submittedName>
</protein>
<gene>
    <name evidence="1" type="primary">AVEN_142565_1</name>
    <name evidence="1" type="ORF">NPIL_279951</name>
</gene>
<organism evidence="1 2">
    <name type="scientific">Nephila pilipes</name>
    <name type="common">Giant wood spider</name>
    <name type="synonym">Nephila maculata</name>
    <dbReference type="NCBI Taxonomy" id="299642"/>
    <lineage>
        <taxon>Eukaryota</taxon>
        <taxon>Metazoa</taxon>
        <taxon>Ecdysozoa</taxon>
        <taxon>Arthropoda</taxon>
        <taxon>Chelicerata</taxon>
        <taxon>Arachnida</taxon>
        <taxon>Araneae</taxon>
        <taxon>Araneomorphae</taxon>
        <taxon>Entelegynae</taxon>
        <taxon>Araneoidea</taxon>
        <taxon>Nephilidae</taxon>
        <taxon>Nephila</taxon>
    </lineage>
</organism>
<dbReference type="EMBL" id="BMAW01046366">
    <property type="protein sequence ID" value="GFS55032.1"/>
    <property type="molecule type" value="Genomic_DNA"/>
</dbReference>
<evidence type="ECO:0000313" key="2">
    <source>
        <dbReference type="Proteomes" id="UP000887013"/>
    </source>
</evidence>
<accession>A0A8X6IQB5</accession>
<dbReference type="AlphaFoldDB" id="A0A8X6IQB5"/>
<evidence type="ECO:0000313" key="1">
    <source>
        <dbReference type="EMBL" id="GFS55032.1"/>
    </source>
</evidence>
<comment type="caution">
    <text evidence="1">The sequence shown here is derived from an EMBL/GenBank/DDBJ whole genome shotgun (WGS) entry which is preliminary data.</text>
</comment>
<keyword evidence="2" id="KW-1185">Reference proteome</keyword>